<accession>A0AA35YFE0</accession>
<organism evidence="4 5">
    <name type="scientific">Lactuca saligna</name>
    <name type="common">Willowleaf lettuce</name>
    <dbReference type="NCBI Taxonomy" id="75948"/>
    <lineage>
        <taxon>Eukaryota</taxon>
        <taxon>Viridiplantae</taxon>
        <taxon>Streptophyta</taxon>
        <taxon>Embryophyta</taxon>
        <taxon>Tracheophyta</taxon>
        <taxon>Spermatophyta</taxon>
        <taxon>Magnoliopsida</taxon>
        <taxon>eudicotyledons</taxon>
        <taxon>Gunneridae</taxon>
        <taxon>Pentapetalae</taxon>
        <taxon>asterids</taxon>
        <taxon>campanulids</taxon>
        <taxon>Asterales</taxon>
        <taxon>Asteraceae</taxon>
        <taxon>Cichorioideae</taxon>
        <taxon>Cichorieae</taxon>
        <taxon>Lactucinae</taxon>
        <taxon>Lactuca</taxon>
    </lineage>
</organism>
<dbReference type="Pfam" id="PF00118">
    <property type="entry name" value="Cpn60_TCP1"/>
    <property type="match status" value="1"/>
</dbReference>
<dbReference type="NCBIfam" id="NF009487">
    <property type="entry name" value="PRK12849.1"/>
    <property type="match status" value="1"/>
</dbReference>
<sequence length="575" mass="60294">MASANAISTASFICSPKQQRNGNGRVTQFQTAQKMRQSHHRRGLVVRAAGGKDIILDDGARRAIGAGLNTLANAVGNTLGPKGRDIVIGEGVKDGFSIGGSIELPDAFENAGADFIREVASKTKESAGDGTATASVITREIIQLGLASVTSGANADSVKKGIDKTVAALVQELQKKATPVKGHDDIKAIASISAGNDVIGSTIADAMDKVGLDGDLSIQPSSSFETTIDVEEGMLIESGFLSPYFVTNSEELTVEFQNARVLVIDQHLDSIKDNDIIPLITKATGLNAPLLIIAQDVTGEALSTLVVNKIRGILNVAAIKAPGVGETRKALLQDIAIMTGATYLSSDSGFVLKNISVEQLGKAQKVTITKDSTTIEADPAFKSEIEARVSQIKKELSETDSVQDSEELAKRIANLSRKVAIIKLSVESETELASYEDAKNATIAAIKEGIVPGGGAAFVHLSTLVPGIKEKLDNADEREGADIIRKAIVAPASLIAQNAGVDGEVAVEKVKEGEWEIGYNAVTDKYENLVEAGVIDPAKVVRSALENSALVAGRVLIEQGNLVENIKAMGDVAVV</sequence>
<name>A0AA35YFE0_LACSI</name>
<evidence type="ECO:0000256" key="3">
    <source>
        <dbReference type="RuleBase" id="RU000418"/>
    </source>
</evidence>
<dbReference type="InterPro" id="IPR002423">
    <property type="entry name" value="Cpn60/GroEL/TCP-1"/>
</dbReference>
<dbReference type="GO" id="GO:0005524">
    <property type="term" value="F:ATP binding"/>
    <property type="evidence" value="ECO:0007669"/>
    <property type="project" value="InterPro"/>
</dbReference>
<dbReference type="SUPFAM" id="SSF54849">
    <property type="entry name" value="GroEL-intermediate domain like"/>
    <property type="match status" value="1"/>
</dbReference>
<dbReference type="EMBL" id="OX465078">
    <property type="protein sequence ID" value="CAI9272932.1"/>
    <property type="molecule type" value="Genomic_DNA"/>
</dbReference>
<dbReference type="NCBIfam" id="NF000592">
    <property type="entry name" value="PRK00013.1"/>
    <property type="match status" value="1"/>
</dbReference>
<evidence type="ECO:0000256" key="1">
    <source>
        <dbReference type="ARBA" id="ARBA00006607"/>
    </source>
</evidence>
<gene>
    <name evidence="4" type="ORF">LSALG_LOCUS13110</name>
</gene>
<dbReference type="CDD" id="cd03344">
    <property type="entry name" value="GroEL"/>
    <property type="match status" value="1"/>
</dbReference>
<dbReference type="Gene3D" id="3.30.260.10">
    <property type="entry name" value="TCP-1-like chaperonin intermediate domain"/>
    <property type="match status" value="1"/>
</dbReference>
<dbReference type="SUPFAM" id="SSF48592">
    <property type="entry name" value="GroEL equatorial domain-like"/>
    <property type="match status" value="1"/>
</dbReference>
<dbReference type="InterPro" id="IPR001844">
    <property type="entry name" value="Cpn60/GroEL"/>
</dbReference>
<dbReference type="PANTHER" id="PTHR45633">
    <property type="entry name" value="60 KDA HEAT SHOCK PROTEIN, MITOCHONDRIAL"/>
    <property type="match status" value="1"/>
</dbReference>
<keyword evidence="5" id="KW-1185">Reference proteome</keyword>
<dbReference type="NCBIfam" id="NF009489">
    <property type="entry name" value="PRK12851.1"/>
    <property type="match status" value="1"/>
</dbReference>
<dbReference type="Gene3D" id="3.50.7.10">
    <property type="entry name" value="GroEL"/>
    <property type="match status" value="1"/>
</dbReference>
<evidence type="ECO:0000313" key="4">
    <source>
        <dbReference type="EMBL" id="CAI9272932.1"/>
    </source>
</evidence>
<reference evidence="4" key="1">
    <citation type="submission" date="2023-04" db="EMBL/GenBank/DDBJ databases">
        <authorList>
            <person name="Vijverberg K."/>
            <person name="Xiong W."/>
            <person name="Schranz E."/>
        </authorList>
    </citation>
    <scope>NUCLEOTIDE SEQUENCE</scope>
</reference>
<protein>
    <submittedName>
        <fullName evidence="4">Uncharacterized protein</fullName>
    </submittedName>
</protein>
<dbReference type="GO" id="GO:0042026">
    <property type="term" value="P:protein refolding"/>
    <property type="evidence" value="ECO:0007669"/>
    <property type="project" value="InterPro"/>
</dbReference>
<dbReference type="InterPro" id="IPR027409">
    <property type="entry name" value="GroEL-like_apical_dom_sf"/>
</dbReference>
<dbReference type="GO" id="GO:0140662">
    <property type="term" value="F:ATP-dependent protein folding chaperone"/>
    <property type="evidence" value="ECO:0007669"/>
    <property type="project" value="InterPro"/>
</dbReference>
<evidence type="ECO:0000313" key="5">
    <source>
        <dbReference type="Proteomes" id="UP001177003"/>
    </source>
</evidence>
<dbReference type="NCBIfam" id="NF009488">
    <property type="entry name" value="PRK12850.1"/>
    <property type="match status" value="1"/>
</dbReference>
<comment type="similarity">
    <text evidence="1 3">Belongs to the chaperonin (HSP60) family.</text>
</comment>
<dbReference type="Proteomes" id="UP001177003">
    <property type="component" value="Chromosome 2"/>
</dbReference>
<dbReference type="InterPro" id="IPR027410">
    <property type="entry name" value="TCP-1-like_intermed_sf"/>
</dbReference>
<dbReference type="SUPFAM" id="SSF52029">
    <property type="entry name" value="GroEL apical domain-like"/>
    <property type="match status" value="1"/>
</dbReference>
<keyword evidence="2" id="KW-0143">Chaperone</keyword>
<dbReference type="PRINTS" id="PR00298">
    <property type="entry name" value="CHAPERONIN60"/>
</dbReference>
<dbReference type="FunFam" id="3.50.7.10:FF:000001">
    <property type="entry name" value="60 kDa chaperonin"/>
    <property type="match status" value="1"/>
</dbReference>
<evidence type="ECO:0000256" key="2">
    <source>
        <dbReference type="ARBA" id="ARBA00023186"/>
    </source>
</evidence>
<proteinExistence type="inferred from homology"/>
<dbReference type="AlphaFoldDB" id="A0AA35YFE0"/>
<dbReference type="Gene3D" id="1.10.560.10">
    <property type="entry name" value="GroEL-like equatorial domain"/>
    <property type="match status" value="1"/>
</dbReference>
<dbReference type="InterPro" id="IPR027413">
    <property type="entry name" value="GROEL-like_equatorial_sf"/>
</dbReference>